<reference evidence="1 2" key="1">
    <citation type="submission" date="2018-11" db="EMBL/GenBank/DDBJ databases">
        <title>Sequencing the genomes of 1000 actinobacteria strains.</title>
        <authorList>
            <person name="Klenk H.-P."/>
        </authorList>
    </citation>
    <scope>NUCLEOTIDE SEQUENCE [LARGE SCALE GENOMIC DNA]</scope>
    <source>
        <strain evidence="1 2">DSM 11294</strain>
    </source>
</reference>
<protein>
    <recommendedName>
        <fullName evidence="3">Polyketide cyclase/dehydrase/lipid transport protein</fullName>
    </recommendedName>
</protein>
<keyword evidence="2" id="KW-1185">Reference proteome</keyword>
<sequence>MFSSEAQERAGRLPWVWGAPVAAEALAVTEPMGGREVRRATRAVVTGAEPSALFLWLCQLRRAPYSYDWIDNFGRRSPRQADPEMQDLAIGQEFMTIFTLTAYEPGWALTLRMNPGWPRRVFGDLAVTYRITQVGRSLSQLNVVLWLPLSGHGFGRLRRYLLAWGDVLMMRKQLHVLRRLAEHEPFAGAPLAHHKRRDS</sequence>
<proteinExistence type="predicted"/>
<evidence type="ECO:0008006" key="3">
    <source>
        <dbReference type="Google" id="ProtNLM"/>
    </source>
</evidence>
<gene>
    <name evidence="1" type="ORF">EDD31_0867</name>
</gene>
<comment type="caution">
    <text evidence="1">The sequence shown here is derived from an EMBL/GenBank/DDBJ whole genome shotgun (WGS) entry which is preliminary data.</text>
</comment>
<organism evidence="1 2">
    <name type="scientific">Bogoriella caseilytica</name>
    <dbReference type="NCBI Taxonomy" id="56055"/>
    <lineage>
        <taxon>Bacteria</taxon>
        <taxon>Bacillati</taxon>
        <taxon>Actinomycetota</taxon>
        <taxon>Actinomycetes</taxon>
        <taxon>Micrococcales</taxon>
        <taxon>Bogoriellaceae</taxon>
        <taxon>Bogoriella</taxon>
    </lineage>
</organism>
<evidence type="ECO:0000313" key="2">
    <source>
        <dbReference type="Proteomes" id="UP000280668"/>
    </source>
</evidence>
<dbReference type="AlphaFoldDB" id="A0A3N2BB97"/>
<dbReference type="RefSeq" id="WP_123303064.1">
    <property type="nucleotide sequence ID" value="NZ_RKHK01000001.1"/>
</dbReference>
<name>A0A3N2BB97_9MICO</name>
<dbReference type="EMBL" id="RKHK01000001">
    <property type="protein sequence ID" value="ROR72515.1"/>
    <property type="molecule type" value="Genomic_DNA"/>
</dbReference>
<dbReference type="OrthoDB" id="3255669at2"/>
<dbReference type="Proteomes" id="UP000280668">
    <property type="component" value="Unassembled WGS sequence"/>
</dbReference>
<evidence type="ECO:0000313" key="1">
    <source>
        <dbReference type="EMBL" id="ROR72515.1"/>
    </source>
</evidence>
<accession>A0A3N2BB97</accession>